<dbReference type="Gene3D" id="3.90.870.10">
    <property type="entry name" value="DHBP synthase"/>
    <property type="match status" value="1"/>
</dbReference>
<dbReference type="EC" id="2.7.7.87" evidence="6"/>
<keyword evidence="15" id="KW-0472">Membrane</keyword>
<evidence type="ECO:0000256" key="5">
    <source>
        <dbReference type="ARBA" id="ARBA00007663"/>
    </source>
</evidence>
<dbReference type="PANTHER" id="PTHR10457:SF7">
    <property type="entry name" value="GALACTOKINASE-RELATED"/>
    <property type="match status" value="1"/>
</dbReference>
<comment type="function">
    <text evidence="17">Cytoplasmic and mitochondrial threonylcarbamoyl-AMP synthase required for the formation of a threonylcarbamoyl group on adenosine at position 37 (t(6)A37) in tRNAs that read codons beginning with adenine. Catalyzes the conversion of L-threonine, HCO(3)(-)/CO(2) and ATP to give threonylcarbamoyl-AMP (TC-AMP) as the acyladenylate intermediate, with the release of diphosphate. Participates in t(6)A37 formation in cytoplasmic and mitochondrial tRNAs. May regulate the activity of some transporters.</text>
</comment>
<dbReference type="EMBL" id="LN609529">
    <property type="protein sequence ID" value="CEF67143.1"/>
    <property type="molecule type" value="Genomic_DNA"/>
</dbReference>
<evidence type="ECO:0000256" key="15">
    <source>
        <dbReference type="ARBA" id="ARBA00023136"/>
    </source>
</evidence>
<dbReference type="SUPFAM" id="SSF54211">
    <property type="entry name" value="Ribosomal protein S5 domain 2-like"/>
    <property type="match status" value="1"/>
</dbReference>
<evidence type="ECO:0000256" key="16">
    <source>
        <dbReference type="ARBA" id="ARBA00048366"/>
    </source>
</evidence>
<dbReference type="CTD" id="36379508"/>
<dbReference type="InterPro" id="IPR036554">
    <property type="entry name" value="GHMP_kinase_C_sf"/>
</dbReference>
<dbReference type="GO" id="GO:0005739">
    <property type="term" value="C:mitochondrion"/>
    <property type="evidence" value="ECO:0007669"/>
    <property type="project" value="UniProtKB-SubCell"/>
</dbReference>
<reference evidence="20 21" key="1">
    <citation type="submission" date="2014-09" db="EMBL/GenBank/DDBJ databases">
        <authorList>
            <person name="Martin A.A."/>
        </authorList>
    </citation>
    <scope>NUCLEOTIDE SEQUENCE</scope>
    <source>
        <strain evidence="21">ED321</strain>
        <strain evidence="20">ED321 Heterogonic</strain>
    </source>
</reference>
<evidence type="ECO:0000313" key="22">
    <source>
        <dbReference type="WBParaSite" id="SRAE_2000180800.1"/>
    </source>
</evidence>
<dbReference type="OrthoDB" id="187738at2759"/>
<protein>
    <recommendedName>
        <fullName evidence="7">Threonylcarbamoyl-AMP synthase</fullName>
        <ecNumber evidence="6">2.7.7.87</ecNumber>
    </recommendedName>
</protein>
<dbReference type="GO" id="GO:0006012">
    <property type="term" value="P:galactose metabolic process"/>
    <property type="evidence" value="ECO:0007669"/>
    <property type="project" value="InterPro"/>
</dbReference>
<dbReference type="PRINTS" id="PR00473">
    <property type="entry name" value="GALCTOKINASE"/>
</dbReference>
<keyword evidence="10" id="KW-0808">Transferase</keyword>
<dbReference type="GO" id="GO:0005524">
    <property type="term" value="F:ATP binding"/>
    <property type="evidence" value="ECO:0007669"/>
    <property type="project" value="UniProtKB-KW"/>
</dbReference>
<dbReference type="Pfam" id="PF00288">
    <property type="entry name" value="GHMP_kinases_N"/>
    <property type="match status" value="1"/>
</dbReference>
<evidence type="ECO:0000256" key="1">
    <source>
        <dbReference type="ARBA" id="ARBA00004173"/>
    </source>
</evidence>
<evidence type="ECO:0000256" key="4">
    <source>
        <dbReference type="ARBA" id="ARBA00006566"/>
    </source>
</evidence>
<evidence type="ECO:0000313" key="23">
    <source>
        <dbReference type="WormBase" id="SRAE_2000180800"/>
    </source>
</evidence>
<dbReference type="InterPro" id="IPR006070">
    <property type="entry name" value="Sua5-like_dom"/>
</dbReference>
<dbReference type="WormBase" id="SRAE_2000180800">
    <property type="protein sequence ID" value="SRP02922"/>
    <property type="gene ID" value="WBGene00262014"/>
</dbReference>
<dbReference type="NCBIfam" id="TIGR00131">
    <property type="entry name" value="gal_kin"/>
    <property type="match status" value="1"/>
</dbReference>
<evidence type="ECO:0000313" key="20">
    <source>
        <dbReference type="EMBL" id="CEF67143.1"/>
    </source>
</evidence>
<dbReference type="SUPFAM" id="SSF55060">
    <property type="entry name" value="GHMP Kinase, C-terminal domain"/>
    <property type="match status" value="1"/>
</dbReference>
<dbReference type="InterPro" id="IPR020568">
    <property type="entry name" value="Ribosomal_Su5_D2-typ_SF"/>
</dbReference>
<dbReference type="Gene3D" id="1.20.1440.340">
    <property type="match status" value="1"/>
</dbReference>
<dbReference type="SUPFAM" id="SSF55821">
    <property type="entry name" value="YrdC/RibB"/>
    <property type="match status" value="1"/>
</dbReference>
<dbReference type="InterPro" id="IPR019741">
    <property type="entry name" value="Galactokinase_CS"/>
</dbReference>
<dbReference type="InterPro" id="IPR017945">
    <property type="entry name" value="DHBP_synth_RibB-like_a/b_dom"/>
</dbReference>
<dbReference type="STRING" id="34506.A0A090LG85"/>
<dbReference type="PANTHER" id="PTHR10457">
    <property type="entry name" value="MEVALONATE KINASE/GALACTOKINASE"/>
    <property type="match status" value="1"/>
</dbReference>
<dbReference type="PROSITE" id="PS00106">
    <property type="entry name" value="GALACTOKINASE"/>
    <property type="match status" value="1"/>
</dbReference>
<accession>A0A090LG85</accession>
<dbReference type="FunFam" id="3.90.870.10:FF:000007">
    <property type="entry name" value="YrdC N6-threonylcarbamoyltransferase domain containing"/>
    <property type="match status" value="1"/>
</dbReference>
<evidence type="ECO:0000256" key="18">
    <source>
        <dbReference type="ARBA" id="ARBA00063146"/>
    </source>
</evidence>
<dbReference type="PRINTS" id="PR00959">
    <property type="entry name" value="MEVGALKINASE"/>
</dbReference>
<name>A0A090LG85_STRRB</name>
<dbReference type="Pfam" id="PF01300">
    <property type="entry name" value="Sua5_yciO_yrdC"/>
    <property type="match status" value="1"/>
</dbReference>
<evidence type="ECO:0000256" key="6">
    <source>
        <dbReference type="ARBA" id="ARBA00012584"/>
    </source>
</evidence>
<evidence type="ECO:0000256" key="14">
    <source>
        <dbReference type="ARBA" id="ARBA00023128"/>
    </source>
</evidence>
<keyword evidence="14" id="KW-0496">Mitochondrion</keyword>
<dbReference type="InterPro" id="IPR019539">
    <property type="entry name" value="GalKase_N"/>
</dbReference>
<comment type="similarity">
    <text evidence="5">Belongs to the SUA5 family.</text>
</comment>
<dbReference type="Gene3D" id="3.30.70.3170">
    <property type="match status" value="1"/>
</dbReference>
<dbReference type="GO" id="GO:0004335">
    <property type="term" value="F:galactokinase activity"/>
    <property type="evidence" value="ECO:0007669"/>
    <property type="project" value="InterPro"/>
</dbReference>
<evidence type="ECO:0000256" key="10">
    <source>
        <dbReference type="ARBA" id="ARBA00022679"/>
    </source>
</evidence>
<dbReference type="GO" id="GO:0005886">
    <property type="term" value="C:plasma membrane"/>
    <property type="evidence" value="ECO:0007669"/>
    <property type="project" value="UniProtKB-SubCell"/>
</dbReference>
<comment type="subcellular location">
    <subcellularLocation>
        <location evidence="2">Cell membrane</location>
        <topology evidence="2">Peripheral membrane protein</topology>
    </subcellularLocation>
    <subcellularLocation>
        <location evidence="3">Cytoplasm</location>
    </subcellularLocation>
    <subcellularLocation>
        <location evidence="1">Mitochondrion</location>
    </subcellularLocation>
</comment>
<comment type="catalytic activity">
    <reaction evidence="16">
        <text>L-threonine + hydrogencarbonate + ATP = L-threonylcarbamoyladenylate + diphosphate + H2O</text>
        <dbReference type="Rhea" id="RHEA:36407"/>
        <dbReference type="ChEBI" id="CHEBI:15377"/>
        <dbReference type="ChEBI" id="CHEBI:17544"/>
        <dbReference type="ChEBI" id="CHEBI:30616"/>
        <dbReference type="ChEBI" id="CHEBI:33019"/>
        <dbReference type="ChEBI" id="CHEBI:57926"/>
        <dbReference type="ChEBI" id="CHEBI:73682"/>
        <dbReference type="EC" id="2.7.7.87"/>
    </reaction>
</comment>
<dbReference type="Pfam" id="PF10509">
    <property type="entry name" value="GalKase_gal_bdg"/>
    <property type="match status" value="1"/>
</dbReference>
<evidence type="ECO:0000256" key="8">
    <source>
        <dbReference type="ARBA" id="ARBA00022475"/>
    </source>
</evidence>
<dbReference type="Gene3D" id="3.30.230.10">
    <property type="match status" value="1"/>
</dbReference>
<dbReference type="InterPro" id="IPR014721">
    <property type="entry name" value="Ribsml_uS5_D2-typ_fold_subgr"/>
</dbReference>
<evidence type="ECO:0000256" key="12">
    <source>
        <dbReference type="ARBA" id="ARBA00022840"/>
    </source>
</evidence>
<proteinExistence type="inferred from homology"/>
<keyword evidence="21" id="KW-1185">Reference proteome</keyword>
<dbReference type="InterPro" id="IPR000705">
    <property type="entry name" value="Galactokinase"/>
</dbReference>
<comment type="similarity">
    <text evidence="4">Belongs to the GHMP kinase family. GalK subfamily.</text>
</comment>
<evidence type="ECO:0000256" key="7">
    <source>
        <dbReference type="ARBA" id="ARBA00015492"/>
    </source>
</evidence>
<keyword evidence="20" id="KW-0418">Kinase</keyword>
<evidence type="ECO:0000256" key="9">
    <source>
        <dbReference type="ARBA" id="ARBA00022490"/>
    </source>
</evidence>
<dbReference type="InterPro" id="IPR013750">
    <property type="entry name" value="GHMP_kinase_C_dom"/>
</dbReference>
<feature type="domain" description="YrdC-like" evidence="19">
    <location>
        <begin position="14"/>
        <end position="204"/>
    </location>
</feature>
<organism evidence="20">
    <name type="scientific">Strongyloides ratti</name>
    <name type="common">Parasitic roundworm</name>
    <dbReference type="NCBI Taxonomy" id="34506"/>
    <lineage>
        <taxon>Eukaryota</taxon>
        <taxon>Metazoa</taxon>
        <taxon>Ecdysozoa</taxon>
        <taxon>Nematoda</taxon>
        <taxon>Chromadorea</taxon>
        <taxon>Rhabditida</taxon>
        <taxon>Tylenchina</taxon>
        <taxon>Panagrolaimomorpha</taxon>
        <taxon>Strongyloidoidea</taxon>
        <taxon>Strongyloididae</taxon>
        <taxon>Strongyloides</taxon>
    </lineage>
</organism>
<dbReference type="AlphaFoldDB" id="A0A090LG85"/>
<dbReference type="InterPro" id="IPR006204">
    <property type="entry name" value="GHMP_kinase_N_dom"/>
</dbReference>
<evidence type="ECO:0000256" key="13">
    <source>
        <dbReference type="ARBA" id="ARBA00022946"/>
    </source>
</evidence>
<keyword evidence="13" id="KW-0809">Transit peptide</keyword>
<evidence type="ECO:0000313" key="21">
    <source>
        <dbReference type="Proteomes" id="UP000035682"/>
    </source>
</evidence>
<keyword evidence="8" id="KW-1003">Cell membrane</keyword>
<dbReference type="Pfam" id="PF08544">
    <property type="entry name" value="GHMP_kinases_C"/>
    <property type="match status" value="1"/>
</dbReference>
<keyword evidence="9" id="KW-0963">Cytoplasm</keyword>
<evidence type="ECO:0000259" key="19">
    <source>
        <dbReference type="PROSITE" id="PS51163"/>
    </source>
</evidence>
<dbReference type="GO" id="GO:0005829">
    <property type="term" value="C:cytosol"/>
    <property type="evidence" value="ECO:0007669"/>
    <property type="project" value="TreeGrafter"/>
</dbReference>
<reference evidence="22" key="2">
    <citation type="submission" date="2020-12" db="UniProtKB">
        <authorList>
            <consortium name="WormBaseParasite"/>
        </authorList>
    </citation>
    <scope>IDENTIFICATION</scope>
</reference>
<dbReference type="PROSITE" id="PS51163">
    <property type="entry name" value="YRDC"/>
    <property type="match status" value="1"/>
</dbReference>
<evidence type="ECO:0000256" key="3">
    <source>
        <dbReference type="ARBA" id="ARBA00004496"/>
    </source>
</evidence>
<dbReference type="NCBIfam" id="TIGR00057">
    <property type="entry name" value="L-threonylcarbamoyladenylate synthase"/>
    <property type="match status" value="1"/>
</dbReference>
<dbReference type="WBParaSite" id="SRAE_2000180800.1">
    <property type="protein sequence ID" value="SRAE_2000180800.1"/>
    <property type="gene ID" value="WBGene00262014"/>
</dbReference>
<evidence type="ECO:0000256" key="17">
    <source>
        <dbReference type="ARBA" id="ARBA00058524"/>
    </source>
</evidence>
<dbReference type="Proteomes" id="UP000035682">
    <property type="component" value="Unplaced"/>
</dbReference>
<comment type="subunit">
    <text evidence="18">Interacts with RSC1A1.</text>
</comment>
<dbReference type="GO" id="GO:0003725">
    <property type="term" value="F:double-stranded RNA binding"/>
    <property type="evidence" value="ECO:0007669"/>
    <property type="project" value="InterPro"/>
</dbReference>
<keyword evidence="11" id="KW-0547">Nucleotide-binding</keyword>
<sequence length="649" mass="72640">MKRLINIDTDQGYKKGIEIASSVLKNNGVIAIPTDTIYGICSSLSNTDKIYDIKKREHCKPLGIFLPNIEAIDRVAIVPDSLKLLVGKLLPGPVTLLFKRSPLLPKSFNPGIDKIGIRIPESKFVQELVKNFGEPIAQTSANKSGATSNPTSIHHFSDLWEHLDLIIDGDNQFSNDNDEIFHPGSTIIDLTEVGYFSIIRNEKNKMSVDIVHMCKLFEEKYGTRPQWKVRCPGRVNLIGEHIDYSDYSVIPMAIDRAIFILGVECNENTLEIANVEKEIYPEKRFLLNDIEKWHGCNNPTWIDYYLCGWKGIIEFLSEGDDCKLKGMKLLVWGDIPPSSGVSSSSSVVCGSALMTLAIQTNGKHFEIINKGDFAELCAKSERYIGVEGGGMDQACEVLAQNGYVLKIDFKPLIARPISLPQDAIFAVIHSGSSHNKGSNNYYNQRVVECRLGAQIIAKKVNYKHWMNIRTLGQLSKEVFNNKCPNDMFNVAFENLKSANDGKYTREEVKEILEIDDSTLISTSLNSNTTEMKEFVITPRVYHCFSEANRVIEFEKACERNEISLMAALMNESHNSCKVLYECSCEELDSTVKICLESGFLAARLTGAGWGGCVIALTTIDMKEKLEEKVNILFWSHPSKGIDLTNIYVA</sequence>
<dbReference type="GeneID" id="36379508"/>
<gene>
    <name evidence="20 22 23" type="ORF">SRAE_2000180800</name>
</gene>
<dbReference type="eggNOG" id="KOG0631">
    <property type="taxonomic scope" value="Eukaryota"/>
</dbReference>
<evidence type="ECO:0000256" key="11">
    <source>
        <dbReference type="ARBA" id="ARBA00022741"/>
    </source>
</evidence>
<keyword evidence="12" id="KW-0067">ATP-binding</keyword>
<dbReference type="GO" id="GO:0061710">
    <property type="term" value="F:L-threonylcarbamoyladenylate synthase"/>
    <property type="evidence" value="ECO:0007669"/>
    <property type="project" value="UniProtKB-EC"/>
</dbReference>
<dbReference type="RefSeq" id="XP_024506343.1">
    <property type="nucleotide sequence ID" value="XM_024652802.1"/>
</dbReference>
<evidence type="ECO:0000256" key="2">
    <source>
        <dbReference type="ARBA" id="ARBA00004202"/>
    </source>
</evidence>